<dbReference type="InterPro" id="IPR017907">
    <property type="entry name" value="Znf_RING_CS"/>
</dbReference>
<protein>
    <recommendedName>
        <fullName evidence="9">RING-14 protein</fullName>
    </recommendedName>
</protein>
<dbReference type="PANTHER" id="PTHR23327">
    <property type="entry name" value="RING FINGER PROTEIN 127"/>
    <property type="match status" value="1"/>
</dbReference>
<accession>A0A1E4RQI4</accession>
<evidence type="ECO:0000259" key="6">
    <source>
        <dbReference type="PROSITE" id="PS51382"/>
    </source>
</evidence>
<dbReference type="InterPro" id="IPR004331">
    <property type="entry name" value="SPX_dom"/>
</dbReference>
<dbReference type="OrthoDB" id="5588846at2759"/>
<dbReference type="InterPro" id="IPR001841">
    <property type="entry name" value="Znf_RING"/>
</dbReference>
<dbReference type="PROSITE" id="PS00518">
    <property type="entry name" value="ZF_RING_1"/>
    <property type="match status" value="1"/>
</dbReference>
<dbReference type="SUPFAM" id="SSF57850">
    <property type="entry name" value="RING/U-box"/>
    <property type="match status" value="1"/>
</dbReference>
<name>A0A1E4RQI4_9ASCO</name>
<evidence type="ECO:0000256" key="3">
    <source>
        <dbReference type="ARBA" id="ARBA00022833"/>
    </source>
</evidence>
<evidence type="ECO:0000313" key="7">
    <source>
        <dbReference type="EMBL" id="ODV69543.1"/>
    </source>
</evidence>
<dbReference type="PROSITE" id="PS51382">
    <property type="entry name" value="SPX"/>
    <property type="match status" value="1"/>
</dbReference>
<keyword evidence="8" id="KW-1185">Reference proteome</keyword>
<dbReference type="AlphaFoldDB" id="A0A1E4RQI4"/>
<dbReference type="SMART" id="SM00184">
    <property type="entry name" value="RING"/>
    <property type="match status" value="1"/>
</dbReference>
<dbReference type="InterPro" id="IPR013083">
    <property type="entry name" value="Znf_RING/FYVE/PHD"/>
</dbReference>
<organism evidence="7 8">
    <name type="scientific">Hyphopichia burtonii NRRL Y-1933</name>
    <dbReference type="NCBI Taxonomy" id="984485"/>
    <lineage>
        <taxon>Eukaryota</taxon>
        <taxon>Fungi</taxon>
        <taxon>Dikarya</taxon>
        <taxon>Ascomycota</taxon>
        <taxon>Saccharomycotina</taxon>
        <taxon>Pichiomycetes</taxon>
        <taxon>Debaryomycetaceae</taxon>
        <taxon>Hyphopichia</taxon>
    </lineage>
</organism>
<proteinExistence type="predicted"/>
<evidence type="ECO:0000256" key="2">
    <source>
        <dbReference type="ARBA" id="ARBA00022771"/>
    </source>
</evidence>
<dbReference type="STRING" id="984485.A0A1E4RQI4"/>
<dbReference type="GO" id="GO:0008270">
    <property type="term" value="F:zinc ion binding"/>
    <property type="evidence" value="ECO:0007669"/>
    <property type="project" value="UniProtKB-KW"/>
</dbReference>
<dbReference type="Gene3D" id="3.30.40.10">
    <property type="entry name" value="Zinc/RING finger domain, C3HC4 (zinc finger)"/>
    <property type="match status" value="1"/>
</dbReference>
<feature type="domain" description="SPX" evidence="6">
    <location>
        <begin position="1"/>
        <end position="375"/>
    </location>
</feature>
<evidence type="ECO:0000256" key="1">
    <source>
        <dbReference type="ARBA" id="ARBA00022723"/>
    </source>
</evidence>
<dbReference type="PANTHER" id="PTHR23327:SF51">
    <property type="entry name" value="TRANSCRIPTIONAL REGULATOR OF YEAST FORM ADHERENCE 3"/>
    <property type="match status" value="1"/>
</dbReference>
<sequence length="505" mass="58331">MKFAKVLQQTLVEEDIPEEWVEAAIKYKSLKKCITKVVRELKFLGLEQNTLKFLLEDPNSEDGTKKIIEVDQHETLPNNPIIAEYTLTKSNDKSKPILPYLKITLNYDDDEYTDDHIHEVGLQLKHKIEMLLNNDDFADDDHEEPNTEQQVIEIKEEGDKLILSPQTTHSIPSRLGSPEPFELNNSKSLDKTITETKEPVPKQSKTNEIVIMLNSDTKFFQMLNKELESLDDLKSKEESNLISQVDSISHSVKSLSSPNVSLKKTDLYKWRELFKIYLDSEVYFKYNQTNSSASERNAEQIKKNLQEFVNRVTKSGITDQFKKKKSLAVFNQFISMNYHLLKVLQFQSINTEAFRKILKKFDKQTSLNVKNRFPKLINDDHVFFSGASLAQSICYIMQTSVLTLIPQLDDYTCPICTSVAFKPIKLSCGHVFCVRCLVKLKQQDKSNCPICRHENAVVKADSTNLDLKSMALMKTYFPLEVKEKLKERDKERYDEVVGKEKCIIM</sequence>
<keyword evidence="2 4" id="KW-0863">Zinc-finger</keyword>
<gene>
    <name evidence="7" type="ORF">HYPBUDRAFT_151268</name>
</gene>
<dbReference type="EMBL" id="KV454538">
    <property type="protein sequence ID" value="ODV69543.1"/>
    <property type="molecule type" value="Genomic_DNA"/>
</dbReference>
<feature type="domain" description="RING-type" evidence="5">
    <location>
        <begin position="413"/>
        <end position="452"/>
    </location>
</feature>
<keyword evidence="1" id="KW-0479">Metal-binding</keyword>
<reference evidence="8" key="1">
    <citation type="submission" date="2016-05" db="EMBL/GenBank/DDBJ databases">
        <title>Comparative genomics of biotechnologically important yeasts.</title>
        <authorList>
            <consortium name="DOE Joint Genome Institute"/>
            <person name="Riley R."/>
            <person name="Haridas S."/>
            <person name="Wolfe K.H."/>
            <person name="Lopes M.R."/>
            <person name="Hittinger C.T."/>
            <person name="Goker M."/>
            <person name="Salamov A."/>
            <person name="Wisecaver J."/>
            <person name="Long T.M."/>
            <person name="Aerts A.L."/>
            <person name="Barry K."/>
            <person name="Choi C."/>
            <person name="Clum A."/>
            <person name="Coughlan A.Y."/>
            <person name="Deshpande S."/>
            <person name="Douglass A.P."/>
            <person name="Hanson S.J."/>
            <person name="Klenk H.-P."/>
            <person name="Labutti K."/>
            <person name="Lapidus A."/>
            <person name="Lindquist E."/>
            <person name="Lipzen A."/>
            <person name="Meier-Kolthoff J.P."/>
            <person name="Ohm R.A."/>
            <person name="Otillar R.P."/>
            <person name="Pangilinan J."/>
            <person name="Peng Y."/>
            <person name="Rokas A."/>
            <person name="Rosa C.A."/>
            <person name="Scheuner C."/>
            <person name="Sibirny A.A."/>
            <person name="Slot J.C."/>
            <person name="Stielow J.B."/>
            <person name="Sun H."/>
            <person name="Kurtzman C.P."/>
            <person name="Blackwell M."/>
            <person name="Grigoriev I.V."/>
            <person name="Jeffries T.W."/>
        </authorList>
    </citation>
    <scope>NUCLEOTIDE SEQUENCE [LARGE SCALE GENOMIC DNA]</scope>
    <source>
        <strain evidence="8">NRRL Y-1933</strain>
    </source>
</reference>
<dbReference type="RefSeq" id="XP_020078610.1">
    <property type="nucleotide sequence ID" value="XM_020220414.1"/>
</dbReference>
<dbReference type="Pfam" id="PF13639">
    <property type="entry name" value="zf-RING_2"/>
    <property type="match status" value="1"/>
</dbReference>
<dbReference type="Proteomes" id="UP000095085">
    <property type="component" value="Unassembled WGS sequence"/>
</dbReference>
<dbReference type="Pfam" id="PF03105">
    <property type="entry name" value="SPX"/>
    <property type="match status" value="1"/>
</dbReference>
<keyword evidence="3" id="KW-0862">Zinc</keyword>
<evidence type="ECO:0000259" key="5">
    <source>
        <dbReference type="PROSITE" id="PS50089"/>
    </source>
</evidence>
<dbReference type="PROSITE" id="PS50089">
    <property type="entry name" value="ZF_RING_2"/>
    <property type="match status" value="1"/>
</dbReference>
<evidence type="ECO:0000313" key="8">
    <source>
        <dbReference type="Proteomes" id="UP000095085"/>
    </source>
</evidence>
<evidence type="ECO:0008006" key="9">
    <source>
        <dbReference type="Google" id="ProtNLM"/>
    </source>
</evidence>
<evidence type="ECO:0000256" key="4">
    <source>
        <dbReference type="PROSITE-ProRule" id="PRU00175"/>
    </source>
</evidence>
<dbReference type="GeneID" id="30994964"/>